<evidence type="ECO:0000256" key="1">
    <source>
        <dbReference type="SAM" id="Phobius"/>
    </source>
</evidence>
<dbReference type="InterPro" id="IPR025270">
    <property type="entry name" value="DUF4044"/>
</dbReference>
<gene>
    <name evidence="2" type="ORF">LMG032447_01126</name>
</gene>
<feature type="transmembrane region" description="Helical" evidence="1">
    <location>
        <begin position="41"/>
        <end position="62"/>
    </location>
</feature>
<dbReference type="EMBL" id="CAKOEU010000005">
    <property type="protein sequence ID" value="CAH1855635.1"/>
    <property type="molecule type" value="Genomic_DNA"/>
</dbReference>
<proteinExistence type="predicted"/>
<evidence type="ECO:0000313" key="3">
    <source>
        <dbReference type="Proteomes" id="UP000838102"/>
    </source>
</evidence>
<reference evidence="2" key="1">
    <citation type="submission" date="2022-03" db="EMBL/GenBank/DDBJ databases">
        <authorList>
            <person name="Hettiarachchi G."/>
        </authorList>
    </citation>
    <scope>NUCLEOTIDE SEQUENCE</scope>
    <source>
        <strain evidence="2">LMG 32447</strain>
    </source>
</reference>
<dbReference type="RefSeq" id="WP_248706504.1">
    <property type="nucleotide sequence ID" value="NZ_CAKOET010000005.1"/>
</dbReference>
<comment type="caution">
    <text evidence="2">The sequence shown here is derived from an EMBL/GenBank/DDBJ whole genome shotgun (WGS) entry which is preliminary data.</text>
</comment>
<sequence>MATNTKKIKINKKLADEVTEQLDKRPIPKVEKKEKTKLHRLTLFMSFLMVFIMVGGVIYAAVSALGLM</sequence>
<keyword evidence="1" id="KW-0472">Membrane</keyword>
<name>A0ABN8HD30_9LACO</name>
<accession>A0ABN8HD30</accession>
<keyword evidence="1" id="KW-0812">Transmembrane</keyword>
<evidence type="ECO:0008006" key="4">
    <source>
        <dbReference type="Google" id="ProtNLM"/>
    </source>
</evidence>
<organism evidence="2 3">
    <name type="scientific">Convivina praedatoris</name>
    <dbReference type="NCBI Taxonomy" id="2880963"/>
    <lineage>
        <taxon>Bacteria</taxon>
        <taxon>Bacillati</taxon>
        <taxon>Bacillota</taxon>
        <taxon>Bacilli</taxon>
        <taxon>Lactobacillales</taxon>
        <taxon>Lactobacillaceae</taxon>
        <taxon>Convivina</taxon>
    </lineage>
</organism>
<keyword evidence="3" id="KW-1185">Reference proteome</keyword>
<dbReference type="Proteomes" id="UP000838102">
    <property type="component" value="Unassembled WGS sequence"/>
</dbReference>
<evidence type="ECO:0000313" key="2">
    <source>
        <dbReference type="EMBL" id="CAH1855635.1"/>
    </source>
</evidence>
<protein>
    <recommendedName>
        <fullName evidence="4">DUF4044 domain-containing protein</fullName>
    </recommendedName>
</protein>
<keyword evidence="1" id="KW-1133">Transmembrane helix</keyword>
<dbReference type="Pfam" id="PF13253">
    <property type="entry name" value="DUF4044"/>
    <property type="match status" value="1"/>
</dbReference>